<comment type="caution">
    <text evidence="1">The sequence shown here is derived from an EMBL/GenBank/DDBJ whole genome shotgun (WGS) entry which is preliminary data.</text>
</comment>
<dbReference type="AlphaFoldDB" id="A0A2G9C394"/>
<dbReference type="Pfam" id="PF09487">
    <property type="entry name" value="HrpB2"/>
    <property type="match status" value="1"/>
</dbReference>
<proteinExistence type="predicted"/>
<evidence type="ECO:0008006" key="3">
    <source>
        <dbReference type="Google" id="ProtNLM"/>
    </source>
</evidence>
<dbReference type="InterPro" id="IPR013391">
    <property type="entry name" value="T3SS_HrpB2"/>
</dbReference>
<protein>
    <recommendedName>
        <fullName evidence="3">Type III secretion protein HrpB2</fullName>
    </recommendedName>
</protein>
<dbReference type="OrthoDB" id="8811199at2"/>
<gene>
    <name evidence="1" type="ORF">CS062_22775</name>
</gene>
<dbReference type="Proteomes" id="UP000231501">
    <property type="component" value="Unassembled WGS sequence"/>
</dbReference>
<evidence type="ECO:0000313" key="1">
    <source>
        <dbReference type="EMBL" id="PIM50883.1"/>
    </source>
</evidence>
<dbReference type="EMBL" id="PEOG01000093">
    <property type="protein sequence ID" value="PIM50883.1"/>
    <property type="molecule type" value="Genomic_DNA"/>
</dbReference>
<organism evidence="1 2">
    <name type="scientific">Roseateles chitinivorans</name>
    <dbReference type="NCBI Taxonomy" id="2917965"/>
    <lineage>
        <taxon>Bacteria</taxon>
        <taxon>Pseudomonadati</taxon>
        <taxon>Pseudomonadota</taxon>
        <taxon>Betaproteobacteria</taxon>
        <taxon>Burkholderiales</taxon>
        <taxon>Sphaerotilaceae</taxon>
        <taxon>Roseateles</taxon>
    </lineage>
</organism>
<sequence length="131" mass="13880">MTVPAIGAVSGASPTQVLDRAAASPDALGGLSDRFQRLMLEQPAAPAPHGTEVGERSPVSHFIEAQEGVLRQTFDSVRAFSQQAPSMNPGELASRHIALSYQLSMVQVQFNAGVYVAQSSKSGLQTLMKNQ</sequence>
<name>A0A2G9C394_9BURK</name>
<accession>A0A2G9C394</accession>
<dbReference type="RefSeq" id="WP_099863951.1">
    <property type="nucleotide sequence ID" value="NZ_PEOG01000093.1"/>
</dbReference>
<keyword evidence="2" id="KW-1185">Reference proteome</keyword>
<evidence type="ECO:0000313" key="2">
    <source>
        <dbReference type="Proteomes" id="UP000231501"/>
    </source>
</evidence>
<reference evidence="1 2" key="1">
    <citation type="submission" date="2017-11" db="EMBL/GenBank/DDBJ databases">
        <title>Draft genome sequence of Mitsuaria sp. HWN-4.</title>
        <authorList>
            <person name="Gundlapally S.R."/>
        </authorList>
    </citation>
    <scope>NUCLEOTIDE SEQUENCE [LARGE SCALE GENOMIC DNA]</scope>
    <source>
        <strain evidence="1 2">HWN-4</strain>
    </source>
</reference>